<dbReference type="InterPro" id="IPR018725">
    <property type="entry name" value="DUF2259_secreted"/>
</dbReference>
<protein>
    <submittedName>
        <fullName evidence="2">Secreted protein</fullName>
    </submittedName>
</protein>
<dbReference type="Proteomes" id="UP001242480">
    <property type="component" value="Unassembled WGS sequence"/>
</dbReference>
<keyword evidence="3" id="KW-1185">Reference proteome</keyword>
<comment type="caution">
    <text evidence="2">The sequence shown here is derived from an EMBL/GenBank/DDBJ whole genome shotgun (WGS) entry which is preliminary data.</text>
</comment>
<name>A0ABU0JKT3_9HYPH</name>
<sequence>MMRRRLFLPLLSLALATAPGWAREPTRLAVLGFSEDGSAFAFEQFGWLNGASAPYSELTIFATATGRPVGGSPFAASIVDGDAPQARARSMVYTAASRALAQFQVGAPGTVAARASGDPNDPAAAQVGFEAPGLGPLTLRLDIASVQAAGCEATGAKVKALAIRLLDGKGTVLRTLYKEKNPPPDRQCPTGYAVTEVRLLPRTGKPPVLAVIVGMERPAHGGAERRYLGFTADLALPAAAEAADAGRE</sequence>
<organism evidence="2 3">
    <name type="scientific">Labrys wisconsinensis</name>
    <dbReference type="NCBI Taxonomy" id="425677"/>
    <lineage>
        <taxon>Bacteria</taxon>
        <taxon>Pseudomonadati</taxon>
        <taxon>Pseudomonadota</taxon>
        <taxon>Alphaproteobacteria</taxon>
        <taxon>Hyphomicrobiales</taxon>
        <taxon>Xanthobacteraceae</taxon>
        <taxon>Labrys</taxon>
    </lineage>
</organism>
<feature type="signal peptide" evidence="1">
    <location>
        <begin position="1"/>
        <end position="22"/>
    </location>
</feature>
<proteinExistence type="predicted"/>
<feature type="chain" id="PRO_5047100152" evidence="1">
    <location>
        <begin position="23"/>
        <end position="248"/>
    </location>
</feature>
<dbReference type="RefSeq" id="WP_307285280.1">
    <property type="nucleotide sequence ID" value="NZ_JAUSVX010000027.1"/>
</dbReference>
<reference evidence="2 3" key="1">
    <citation type="submission" date="2023-07" db="EMBL/GenBank/DDBJ databases">
        <title>Genomic Encyclopedia of Type Strains, Phase IV (KMG-IV): sequencing the most valuable type-strain genomes for metagenomic binning, comparative biology and taxonomic classification.</title>
        <authorList>
            <person name="Goeker M."/>
        </authorList>
    </citation>
    <scope>NUCLEOTIDE SEQUENCE [LARGE SCALE GENOMIC DNA]</scope>
    <source>
        <strain evidence="2 3">DSM 19619</strain>
    </source>
</reference>
<evidence type="ECO:0000313" key="3">
    <source>
        <dbReference type="Proteomes" id="UP001242480"/>
    </source>
</evidence>
<dbReference type="Pfam" id="PF10016">
    <property type="entry name" value="DUF2259"/>
    <property type="match status" value="1"/>
</dbReference>
<dbReference type="EMBL" id="JAUSVX010000027">
    <property type="protein sequence ID" value="MDQ0474894.1"/>
    <property type="molecule type" value="Genomic_DNA"/>
</dbReference>
<evidence type="ECO:0000256" key="1">
    <source>
        <dbReference type="SAM" id="SignalP"/>
    </source>
</evidence>
<evidence type="ECO:0000313" key="2">
    <source>
        <dbReference type="EMBL" id="MDQ0474894.1"/>
    </source>
</evidence>
<keyword evidence="1" id="KW-0732">Signal</keyword>
<accession>A0ABU0JKT3</accession>
<gene>
    <name evidence="2" type="ORF">QO011_007936</name>
</gene>